<dbReference type="AlphaFoldDB" id="A0A8H4PJ31"/>
<protein>
    <submittedName>
        <fullName evidence="3">Uncharacterized protein</fullName>
    </submittedName>
</protein>
<feature type="region of interest" description="Disordered" evidence="1">
    <location>
        <begin position="193"/>
        <end position="261"/>
    </location>
</feature>
<feature type="compositionally biased region" description="Basic and acidic residues" evidence="1">
    <location>
        <begin position="642"/>
        <end position="658"/>
    </location>
</feature>
<organism evidence="3 4">
    <name type="scientific">Ophiocordyceps sinensis</name>
    <dbReference type="NCBI Taxonomy" id="72228"/>
    <lineage>
        <taxon>Eukaryota</taxon>
        <taxon>Fungi</taxon>
        <taxon>Dikarya</taxon>
        <taxon>Ascomycota</taxon>
        <taxon>Pezizomycotina</taxon>
        <taxon>Sordariomycetes</taxon>
        <taxon>Hypocreomycetidae</taxon>
        <taxon>Hypocreales</taxon>
        <taxon>Ophiocordycipitaceae</taxon>
        <taxon>Ophiocordyceps</taxon>
    </lineage>
</organism>
<feature type="compositionally biased region" description="Polar residues" evidence="1">
    <location>
        <begin position="474"/>
        <end position="485"/>
    </location>
</feature>
<evidence type="ECO:0000256" key="1">
    <source>
        <dbReference type="SAM" id="MobiDB-lite"/>
    </source>
</evidence>
<feature type="region of interest" description="Disordered" evidence="1">
    <location>
        <begin position="102"/>
        <end position="167"/>
    </location>
</feature>
<evidence type="ECO:0000256" key="2">
    <source>
        <dbReference type="SAM" id="Phobius"/>
    </source>
</evidence>
<name>A0A8H4PJ31_9HYPO</name>
<gene>
    <name evidence="3" type="ORF">G6O67_008499</name>
</gene>
<proteinExistence type="predicted"/>
<feature type="compositionally biased region" description="Basic and acidic residues" evidence="1">
    <location>
        <begin position="779"/>
        <end position="789"/>
    </location>
</feature>
<feature type="region of interest" description="Disordered" evidence="1">
    <location>
        <begin position="299"/>
        <end position="337"/>
    </location>
</feature>
<feature type="region of interest" description="Disordered" evidence="1">
    <location>
        <begin position="832"/>
        <end position="973"/>
    </location>
</feature>
<feature type="compositionally biased region" description="Basic and acidic residues" evidence="1">
    <location>
        <begin position="597"/>
        <end position="609"/>
    </location>
</feature>
<dbReference type="InterPro" id="IPR038769">
    <property type="entry name" value="MTC4"/>
</dbReference>
<feature type="compositionally biased region" description="Basic and acidic residues" evidence="1">
    <location>
        <begin position="544"/>
        <end position="563"/>
    </location>
</feature>
<keyword evidence="4" id="KW-1185">Reference proteome</keyword>
<feature type="compositionally biased region" description="Low complexity" evidence="1">
    <location>
        <begin position="709"/>
        <end position="721"/>
    </location>
</feature>
<feature type="region of interest" description="Disordered" evidence="1">
    <location>
        <begin position="597"/>
        <end position="817"/>
    </location>
</feature>
<evidence type="ECO:0000313" key="3">
    <source>
        <dbReference type="EMBL" id="KAF4504338.1"/>
    </source>
</evidence>
<feature type="compositionally biased region" description="Basic and acidic residues" evidence="1">
    <location>
        <begin position="741"/>
        <end position="751"/>
    </location>
</feature>
<dbReference type="PANTHER" id="PTHR38426:SF1">
    <property type="entry name" value="MAINTENANCE OF TELOMERE CAPPING PROTEIN 4"/>
    <property type="match status" value="1"/>
</dbReference>
<dbReference type="OrthoDB" id="5402622at2759"/>
<reference evidence="3 4" key="1">
    <citation type="journal article" date="2020" name="Genome Biol. Evol.">
        <title>A new high-quality draft genome assembly of the Chinese cordyceps Ophiocordyceps sinensis.</title>
        <authorList>
            <person name="Shu R."/>
            <person name="Zhang J."/>
            <person name="Meng Q."/>
            <person name="Zhang H."/>
            <person name="Zhou G."/>
            <person name="Li M."/>
            <person name="Wu P."/>
            <person name="Zhao Y."/>
            <person name="Chen C."/>
            <person name="Qin Q."/>
        </authorList>
    </citation>
    <scope>NUCLEOTIDE SEQUENCE [LARGE SCALE GENOMIC DNA]</scope>
    <source>
        <strain evidence="3 4">IOZ07</strain>
    </source>
</reference>
<feature type="region of interest" description="Disordered" evidence="1">
    <location>
        <begin position="1"/>
        <end position="79"/>
    </location>
</feature>
<comment type="caution">
    <text evidence="3">The sequence shown here is derived from an EMBL/GenBank/DDBJ whole genome shotgun (WGS) entry which is preliminary data.</text>
</comment>
<keyword evidence="2" id="KW-1133">Transmembrane helix</keyword>
<sequence length="1230" mass="136486">MADHSVIRPSRIREGLFTPEAGSRASYETGESSTASSHRAYHALGRDAIGGRSSFDDAHQQESPRRRRAHNRSSGGFLLRDSVAGDRHLAHRRLAPDSTCVIPRTSAAPRTPDSILSLAEPDDTPSLSSDMASRPSTTSPRSRVKSWPDSDNVIADGVPRQTPPQQDLARLDVDSAQIVSMALNLSESRRLASRRNISRGTPPRLAPVPDSSSASNLQHHLQQQRWSSRNTSPRPKLPASSRVPSGITLGGPPQSVPDTAHDSQYRYHFSASTLARAQKAKEHLELMAEYRRLLETLPPLDPGFRRRTTASPPTSPSGSKASRFGSRHNVGLSSGRQYNPLQYIRNRKVRARERKVIDAERQGFGDVESVRSWVDKVCSQSSWLPAFPDDGDEPALPSFPVADVLEIQSSSDPATSKAAARVKRPRVDWFVEPCDMVADAYWLEQHNHKHLIEDRHWRKIFPPTADLSRPMSGDSETPNDTMTPQSHRHQGPSETKGTGVERAGSDISNNSTRDRARQKLQNIKTFPHRHSSSLHGHYHLQRLGKDSASDLSGSDKEVGDDLRRRMRLGRSGTLTSNTNNVLEKQMMEMVAKEAREQELAGVGAHDERIGYPPIMSPERKNPLSPPTSHSLSRPGSMADTSDSGRKGAIDKPRLESPHRRQPGQRGADATDLPSNPSAEKLSSYAASPELPPYKANAPEPGTLSPPFSPARSRSGSPARNPLSKIRNIIRERSGDCSDGAHLTDMDQDVERQTSAQDATPVPEKMGVTRRRTSSPTKKLAFERTPESWKAHRRSGSLLQRLDEQGAGLRDMFKGPRIDTVIRGGVSRLSDILWKKDGSGEPSLEVDSTDESESERARGRLRVSSPPSHGQSGTSDESRHGSRHFLDTMPEFSHSLRVHPHSTGDCHAREAADDVASQSSPSSRLELRKPPLIGKRSASPSVSPLAPRRAHVGDSEAGESDSWQESVVEGAQNADKRLEDAAGLQASDSADRRQSRHWSIVDLGHSTTKTQLSRREIARTRALILSSGIKALEISRRAKEMCEPFSSEASSANRASTEVSRAGIEWADIARLSPERQQLHNHKVAFCELYPLAAKTLAAAIQASGQRWQASADRFTTRTSPDLQRRIGQVRSRLVDYDSEMTRKAANEADETSRDLALRQPLKVKHVTDTIDKMLRRRRRRLRWVRRALWLMVEWLLVGLMWYVWFVVMILRVVAGAAKGVWRSVRWLLWM</sequence>
<dbReference type="PANTHER" id="PTHR38426">
    <property type="entry name" value="MAINTENANCE OF TELOMERE CAPPING PROTEIN 4"/>
    <property type="match status" value="1"/>
</dbReference>
<feature type="compositionally biased region" description="Basic and acidic residues" evidence="1">
    <location>
        <begin position="901"/>
        <end position="911"/>
    </location>
</feature>
<accession>A0A8H4PJ31</accession>
<feature type="compositionally biased region" description="Polar residues" evidence="1">
    <location>
        <begin position="210"/>
        <end position="233"/>
    </location>
</feature>
<keyword evidence="2" id="KW-0812">Transmembrane</keyword>
<keyword evidence="2" id="KW-0472">Membrane</keyword>
<feature type="compositionally biased region" description="Polar residues" evidence="1">
    <location>
        <begin position="626"/>
        <end position="641"/>
    </location>
</feature>
<feature type="compositionally biased region" description="Polar residues" evidence="1">
    <location>
        <begin position="864"/>
        <end position="874"/>
    </location>
</feature>
<feature type="region of interest" description="Disordered" evidence="1">
    <location>
        <begin position="544"/>
        <end position="564"/>
    </location>
</feature>
<evidence type="ECO:0000313" key="4">
    <source>
        <dbReference type="Proteomes" id="UP000557566"/>
    </source>
</evidence>
<dbReference type="Proteomes" id="UP000557566">
    <property type="component" value="Unassembled WGS sequence"/>
</dbReference>
<feature type="compositionally biased region" description="Basic and acidic residues" evidence="1">
    <location>
        <begin position="875"/>
        <end position="885"/>
    </location>
</feature>
<feature type="compositionally biased region" description="Basic and acidic residues" evidence="1">
    <location>
        <begin position="54"/>
        <end position="64"/>
    </location>
</feature>
<feature type="compositionally biased region" description="Basic and acidic residues" evidence="1">
    <location>
        <begin position="1"/>
        <end position="14"/>
    </location>
</feature>
<feature type="transmembrane region" description="Helical" evidence="2">
    <location>
        <begin position="1187"/>
        <end position="1213"/>
    </location>
</feature>
<feature type="region of interest" description="Disordered" evidence="1">
    <location>
        <begin position="463"/>
        <end position="516"/>
    </location>
</feature>
<dbReference type="EMBL" id="JAAVMX010000011">
    <property type="protein sequence ID" value="KAF4504338.1"/>
    <property type="molecule type" value="Genomic_DNA"/>
</dbReference>